<dbReference type="PANTHER" id="PTHR37525">
    <property type="entry name" value="UPF0175 PROTEIN SSL1255"/>
    <property type="match status" value="1"/>
</dbReference>
<name>A0A0F9PJA7_9ZZZZ</name>
<dbReference type="InterPro" id="IPR013321">
    <property type="entry name" value="Arc_rbn_hlx_hlx"/>
</dbReference>
<protein>
    <recommendedName>
        <fullName evidence="2">Ribbon-helix-helix protein CopG domain-containing protein</fullName>
    </recommendedName>
</protein>
<organism evidence="3">
    <name type="scientific">marine sediment metagenome</name>
    <dbReference type="NCBI Taxonomy" id="412755"/>
    <lineage>
        <taxon>unclassified sequences</taxon>
        <taxon>metagenomes</taxon>
        <taxon>ecological metagenomes</taxon>
    </lineage>
</organism>
<comment type="similarity">
    <text evidence="1">Belongs to the UPF0175 family.</text>
</comment>
<accession>A0A0F9PJA7</accession>
<dbReference type="AlphaFoldDB" id="A0A0F9PJA7"/>
<dbReference type="InterPro" id="IPR002145">
    <property type="entry name" value="CopG"/>
</dbReference>
<dbReference type="Gene3D" id="1.10.1220.10">
    <property type="entry name" value="Met repressor-like"/>
    <property type="match status" value="1"/>
</dbReference>
<dbReference type="EMBL" id="LAZR01002294">
    <property type="protein sequence ID" value="KKN31900.1"/>
    <property type="molecule type" value="Genomic_DNA"/>
</dbReference>
<gene>
    <name evidence="3" type="ORF">LCGC14_0819240</name>
</gene>
<proteinExistence type="inferred from homology"/>
<dbReference type="InterPro" id="IPR052264">
    <property type="entry name" value="UPF0175_domain"/>
</dbReference>
<comment type="caution">
    <text evidence="3">The sequence shown here is derived from an EMBL/GenBank/DDBJ whole genome shotgun (WGS) entry which is preliminary data.</text>
</comment>
<feature type="domain" description="Ribbon-helix-helix protein CopG" evidence="2">
    <location>
        <begin position="4"/>
        <end position="38"/>
    </location>
</feature>
<dbReference type="InterPro" id="IPR005368">
    <property type="entry name" value="UPF0175"/>
</dbReference>
<dbReference type="Pfam" id="PF01402">
    <property type="entry name" value="RHH_1"/>
    <property type="match status" value="1"/>
</dbReference>
<dbReference type="PANTHER" id="PTHR37525:SF1">
    <property type="entry name" value="UPF0175 PROTEIN SSL1255"/>
    <property type="match status" value="1"/>
</dbReference>
<evidence type="ECO:0000256" key="1">
    <source>
        <dbReference type="ARBA" id="ARBA00005651"/>
    </source>
</evidence>
<dbReference type="GO" id="GO:0006355">
    <property type="term" value="P:regulation of DNA-templated transcription"/>
    <property type="evidence" value="ECO:0007669"/>
    <property type="project" value="InterPro"/>
</dbReference>
<dbReference type="Pfam" id="PF03683">
    <property type="entry name" value="UPF0175"/>
    <property type="match status" value="1"/>
</dbReference>
<reference evidence="3" key="1">
    <citation type="journal article" date="2015" name="Nature">
        <title>Complex archaea that bridge the gap between prokaryotes and eukaryotes.</title>
        <authorList>
            <person name="Spang A."/>
            <person name="Saw J.H."/>
            <person name="Jorgensen S.L."/>
            <person name="Zaremba-Niedzwiedzka K."/>
            <person name="Martijn J."/>
            <person name="Lind A.E."/>
            <person name="van Eijk R."/>
            <person name="Schleper C."/>
            <person name="Guy L."/>
            <person name="Ettema T.J."/>
        </authorList>
    </citation>
    <scope>NUCLEOTIDE SEQUENCE</scope>
</reference>
<evidence type="ECO:0000259" key="2">
    <source>
        <dbReference type="Pfam" id="PF01402"/>
    </source>
</evidence>
<sequence>MGKTLTTRLPDEMAEKIEEIAKIEKLDKSSIIRRLLDKGIVRWKEEFALKLYQNGEISLGKAAEISSLSIWEFLDKLAEKKIPLNYNIENLKNDLETAKKL</sequence>
<evidence type="ECO:0000313" key="3">
    <source>
        <dbReference type="EMBL" id="KKN31900.1"/>
    </source>
</evidence>